<evidence type="ECO:0000256" key="1">
    <source>
        <dbReference type="SAM" id="Phobius"/>
    </source>
</evidence>
<dbReference type="EMBL" id="JBHUMK010000059">
    <property type="protein sequence ID" value="MFD2610300.1"/>
    <property type="molecule type" value="Genomic_DNA"/>
</dbReference>
<proteinExistence type="predicted"/>
<dbReference type="RefSeq" id="WP_386846371.1">
    <property type="nucleotide sequence ID" value="NZ_JBHUMK010000059.1"/>
</dbReference>
<evidence type="ECO:0000313" key="2">
    <source>
        <dbReference type="EMBL" id="MFD2610300.1"/>
    </source>
</evidence>
<keyword evidence="3" id="KW-1185">Reference proteome</keyword>
<keyword evidence="1" id="KW-0472">Membrane</keyword>
<feature type="transmembrane region" description="Helical" evidence="1">
    <location>
        <begin position="15"/>
        <end position="32"/>
    </location>
</feature>
<accession>A0ABW5P5L4</accession>
<keyword evidence="1" id="KW-0812">Transmembrane</keyword>
<reference evidence="3" key="1">
    <citation type="journal article" date="2019" name="Int. J. Syst. Evol. Microbiol.">
        <title>The Global Catalogue of Microorganisms (GCM) 10K type strain sequencing project: providing services to taxonomists for standard genome sequencing and annotation.</title>
        <authorList>
            <consortium name="The Broad Institute Genomics Platform"/>
            <consortium name="The Broad Institute Genome Sequencing Center for Infectious Disease"/>
            <person name="Wu L."/>
            <person name="Ma J."/>
        </authorList>
    </citation>
    <scope>NUCLEOTIDE SEQUENCE [LARGE SCALE GENOMIC DNA]</scope>
    <source>
        <strain evidence="3">KCTC 33842</strain>
    </source>
</reference>
<dbReference type="Proteomes" id="UP001597475">
    <property type="component" value="Unassembled WGS sequence"/>
</dbReference>
<organism evidence="2 3">
    <name type="scientific">Deinococcus taklimakanensis</name>
    <dbReference type="NCBI Taxonomy" id="536443"/>
    <lineage>
        <taxon>Bacteria</taxon>
        <taxon>Thermotogati</taxon>
        <taxon>Deinococcota</taxon>
        <taxon>Deinococci</taxon>
        <taxon>Deinococcales</taxon>
        <taxon>Deinococcaceae</taxon>
        <taxon>Deinococcus</taxon>
    </lineage>
</organism>
<protein>
    <submittedName>
        <fullName evidence="2">Uncharacterized protein</fullName>
    </submittedName>
</protein>
<evidence type="ECO:0000313" key="3">
    <source>
        <dbReference type="Proteomes" id="UP001597475"/>
    </source>
</evidence>
<gene>
    <name evidence="2" type="ORF">ACFSR9_12765</name>
</gene>
<keyword evidence="1" id="KW-1133">Transmembrane helix</keyword>
<sequence length="72" mass="8457">MRNAFRRTPKKRSKLGQIMFYAPIALEVLNLIRNNQKKKRGAFAPTRKRDKALDFLLDQAGRRVGKRKRGLF</sequence>
<name>A0ABW5P5L4_9DEIO</name>
<comment type="caution">
    <text evidence="2">The sequence shown here is derived from an EMBL/GenBank/DDBJ whole genome shotgun (WGS) entry which is preliminary data.</text>
</comment>